<evidence type="ECO:0000313" key="1">
    <source>
        <dbReference type="EMBL" id="PNT16563.1"/>
    </source>
</evidence>
<proteinExistence type="predicted"/>
<name>A0A2K1YU54_POPTR</name>
<gene>
    <name evidence="1" type="ORF">POPTR_010G147300</name>
</gene>
<dbReference type="AlphaFoldDB" id="A0A2K1YU54"/>
<accession>A0A2K1YU54</accession>
<organism evidence="1 2">
    <name type="scientific">Populus trichocarpa</name>
    <name type="common">Western balsam poplar</name>
    <name type="synonym">Populus balsamifera subsp. trichocarpa</name>
    <dbReference type="NCBI Taxonomy" id="3694"/>
    <lineage>
        <taxon>Eukaryota</taxon>
        <taxon>Viridiplantae</taxon>
        <taxon>Streptophyta</taxon>
        <taxon>Embryophyta</taxon>
        <taxon>Tracheophyta</taxon>
        <taxon>Spermatophyta</taxon>
        <taxon>Magnoliopsida</taxon>
        <taxon>eudicotyledons</taxon>
        <taxon>Gunneridae</taxon>
        <taxon>Pentapetalae</taxon>
        <taxon>rosids</taxon>
        <taxon>fabids</taxon>
        <taxon>Malpighiales</taxon>
        <taxon>Salicaceae</taxon>
        <taxon>Saliceae</taxon>
        <taxon>Populus</taxon>
    </lineage>
</organism>
<dbReference type="EMBL" id="CM009299">
    <property type="protein sequence ID" value="PNT16563.1"/>
    <property type="molecule type" value="Genomic_DNA"/>
</dbReference>
<reference evidence="1 2" key="1">
    <citation type="journal article" date="2006" name="Science">
        <title>The genome of black cottonwood, Populus trichocarpa (Torr. &amp; Gray).</title>
        <authorList>
            <person name="Tuskan G.A."/>
            <person name="Difazio S."/>
            <person name="Jansson S."/>
            <person name="Bohlmann J."/>
            <person name="Grigoriev I."/>
            <person name="Hellsten U."/>
            <person name="Putnam N."/>
            <person name="Ralph S."/>
            <person name="Rombauts S."/>
            <person name="Salamov A."/>
            <person name="Schein J."/>
            <person name="Sterck L."/>
            <person name="Aerts A."/>
            <person name="Bhalerao R.R."/>
            <person name="Bhalerao R.P."/>
            <person name="Blaudez D."/>
            <person name="Boerjan W."/>
            <person name="Brun A."/>
            <person name="Brunner A."/>
            <person name="Busov V."/>
            <person name="Campbell M."/>
            <person name="Carlson J."/>
            <person name="Chalot M."/>
            <person name="Chapman J."/>
            <person name="Chen G.L."/>
            <person name="Cooper D."/>
            <person name="Coutinho P.M."/>
            <person name="Couturier J."/>
            <person name="Covert S."/>
            <person name="Cronk Q."/>
            <person name="Cunningham R."/>
            <person name="Davis J."/>
            <person name="Degroeve S."/>
            <person name="Dejardin A."/>
            <person name="Depamphilis C."/>
            <person name="Detter J."/>
            <person name="Dirks B."/>
            <person name="Dubchak I."/>
            <person name="Duplessis S."/>
            <person name="Ehlting J."/>
            <person name="Ellis B."/>
            <person name="Gendler K."/>
            <person name="Goodstein D."/>
            <person name="Gribskov M."/>
            <person name="Grimwood J."/>
            <person name="Groover A."/>
            <person name="Gunter L."/>
            <person name="Hamberger B."/>
            <person name="Heinze B."/>
            <person name="Helariutta Y."/>
            <person name="Henrissat B."/>
            <person name="Holligan D."/>
            <person name="Holt R."/>
            <person name="Huang W."/>
            <person name="Islam-Faridi N."/>
            <person name="Jones S."/>
            <person name="Jones-Rhoades M."/>
            <person name="Jorgensen R."/>
            <person name="Joshi C."/>
            <person name="Kangasjarvi J."/>
            <person name="Karlsson J."/>
            <person name="Kelleher C."/>
            <person name="Kirkpatrick R."/>
            <person name="Kirst M."/>
            <person name="Kohler A."/>
            <person name="Kalluri U."/>
            <person name="Larimer F."/>
            <person name="Leebens-Mack J."/>
            <person name="Leple J.C."/>
            <person name="Locascio P."/>
            <person name="Lou Y."/>
            <person name="Lucas S."/>
            <person name="Martin F."/>
            <person name="Montanini B."/>
            <person name="Napoli C."/>
            <person name="Nelson D.R."/>
            <person name="Nelson C."/>
            <person name="Nieminen K."/>
            <person name="Nilsson O."/>
            <person name="Pereda V."/>
            <person name="Peter G."/>
            <person name="Philippe R."/>
            <person name="Pilate G."/>
            <person name="Poliakov A."/>
            <person name="Razumovskaya J."/>
            <person name="Richardson P."/>
            <person name="Rinaldi C."/>
            <person name="Ritland K."/>
            <person name="Rouze P."/>
            <person name="Ryaboy D."/>
            <person name="Schmutz J."/>
            <person name="Schrader J."/>
            <person name="Segerman B."/>
            <person name="Shin H."/>
            <person name="Siddiqui A."/>
            <person name="Sterky F."/>
            <person name="Terry A."/>
            <person name="Tsai C.J."/>
            <person name="Uberbacher E."/>
            <person name="Unneberg P."/>
            <person name="Vahala J."/>
            <person name="Wall K."/>
            <person name="Wessler S."/>
            <person name="Yang G."/>
            <person name="Yin T."/>
            <person name="Douglas C."/>
            <person name="Marra M."/>
            <person name="Sandberg G."/>
            <person name="Van de Peer Y."/>
            <person name="Rokhsar D."/>
        </authorList>
    </citation>
    <scope>NUCLEOTIDE SEQUENCE [LARGE SCALE GENOMIC DNA]</scope>
    <source>
        <strain evidence="2">cv. Nisqually</strain>
    </source>
</reference>
<protein>
    <submittedName>
        <fullName evidence="1">Uncharacterized protein</fullName>
    </submittedName>
</protein>
<sequence>MLLVRISDLSPSATTYIQLPRCGFPGIYGSVSTVYNAPAVITFYGDVYCDYLFGARCFVVSYKGGNIFGTP</sequence>
<evidence type="ECO:0000313" key="2">
    <source>
        <dbReference type="Proteomes" id="UP000006729"/>
    </source>
</evidence>
<dbReference type="Proteomes" id="UP000006729">
    <property type="component" value="Chromosome 10"/>
</dbReference>
<keyword evidence="2" id="KW-1185">Reference proteome</keyword>
<dbReference type="InParanoid" id="A0A2K1YU54"/>